<organism evidence="1">
    <name type="scientific">Aphanomyces invadans</name>
    <dbReference type="NCBI Taxonomy" id="157072"/>
    <lineage>
        <taxon>Eukaryota</taxon>
        <taxon>Sar</taxon>
        <taxon>Stramenopiles</taxon>
        <taxon>Oomycota</taxon>
        <taxon>Saprolegniomycetes</taxon>
        <taxon>Saprolegniales</taxon>
        <taxon>Verrucalvaceae</taxon>
        <taxon>Aphanomyces</taxon>
    </lineage>
</organism>
<accession>A0A024TTN4</accession>
<dbReference type="PANTHER" id="PTHR31827:SF1">
    <property type="entry name" value="EMB|CAB89363.1"/>
    <property type="match status" value="1"/>
</dbReference>
<sequence>MCICGPEVYVIPAYAPADSTGSVSQHFQILHGLSTSPMRNLAKCFFNGCTNDAVLGSWKCMFHFHRFRCSVAKCRNQVYARGRCVRHGGKKLCDVDGCGMNRRLGRYCVKHGPPTSIKLCSELGCDKHAHLHGKCVRHGGGRRCSVAGCSSHARGRPFCIRHTPSKLKPSESDEDNASSNCGSVDDAILDLLLQQTTPKFTDEYPGPLLEWTSVFHVIDEAIKLDDFSCPSYLRPPVHP</sequence>
<dbReference type="RefSeq" id="XP_008874082.1">
    <property type="nucleotide sequence ID" value="XM_008875860.1"/>
</dbReference>
<dbReference type="AlphaFoldDB" id="A0A024TTN4"/>
<dbReference type="STRING" id="157072.A0A024TTN4"/>
<dbReference type="eggNOG" id="ENOG502T23I">
    <property type="taxonomic scope" value="Eukaryota"/>
</dbReference>
<dbReference type="OrthoDB" id="73726at2759"/>
<dbReference type="GeneID" id="20086760"/>
<dbReference type="VEuPathDB" id="FungiDB:H310_09710"/>
<proteinExistence type="predicted"/>
<protein>
    <submittedName>
        <fullName evidence="1">Uncharacterized protein</fullName>
    </submittedName>
</protein>
<evidence type="ECO:0000313" key="1">
    <source>
        <dbReference type="EMBL" id="ETV97374.1"/>
    </source>
</evidence>
<dbReference type="PANTHER" id="PTHR31827">
    <property type="entry name" value="EMB|CAB89363.1"/>
    <property type="match status" value="1"/>
</dbReference>
<dbReference type="EMBL" id="KI913973">
    <property type="protein sequence ID" value="ETV97374.1"/>
    <property type="molecule type" value="Genomic_DNA"/>
</dbReference>
<name>A0A024TTN4_9STRA</name>
<gene>
    <name evidence="1" type="ORF">H310_09710</name>
</gene>
<reference evidence="1" key="1">
    <citation type="submission" date="2013-12" db="EMBL/GenBank/DDBJ databases">
        <title>The Genome Sequence of Aphanomyces invadans NJM9701.</title>
        <authorList>
            <consortium name="The Broad Institute Genomics Platform"/>
            <person name="Russ C."/>
            <person name="Tyler B."/>
            <person name="van West P."/>
            <person name="Dieguez-Uribeondo J."/>
            <person name="Young S.K."/>
            <person name="Zeng Q."/>
            <person name="Gargeya S."/>
            <person name="Fitzgerald M."/>
            <person name="Abouelleil A."/>
            <person name="Alvarado L."/>
            <person name="Chapman S.B."/>
            <person name="Gainer-Dewar J."/>
            <person name="Goldberg J."/>
            <person name="Griggs A."/>
            <person name="Gujja S."/>
            <person name="Hansen M."/>
            <person name="Howarth C."/>
            <person name="Imamovic A."/>
            <person name="Ireland A."/>
            <person name="Larimer J."/>
            <person name="McCowan C."/>
            <person name="Murphy C."/>
            <person name="Pearson M."/>
            <person name="Poon T.W."/>
            <person name="Priest M."/>
            <person name="Roberts A."/>
            <person name="Saif S."/>
            <person name="Shea T."/>
            <person name="Sykes S."/>
            <person name="Wortman J."/>
            <person name="Nusbaum C."/>
            <person name="Birren B."/>
        </authorList>
    </citation>
    <scope>NUCLEOTIDE SEQUENCE [LARGE SCALE GENOMIC DNA]</scope>
    <source>
        <strain evidence="1">NJM9701</strain>
    </source>
</reference>